<dbReference type="RefSeq" id="WP_043802749.1">
    <property type="nucleotide sequence ID" value="NZ_AVCH01000153.1"/>
</dbReference>
<evidence type="ECO:0000256" key="2">
    <source>
        <dbReference type="ARBA" id="ARBA00022630"/>
    </source>
</evidence>
<feature type="domain" description="Flavin reductase like" evidence="4">
    <location>
        <begin position="13"/>
        <end position="163"/>
    </location>
</feature>
<dbReference type="GO" id="GO:0010181">
    <property type="term" value="F:FMN binding"/>
    <property type="evidence" value="ECO:0007669"/>
    <property type="project" value="InterPro"/>
</dbReference>
<sequence>MAKRTLPPGKVYALLEPGPVVLLGTAWRGERNLMAMSWHSMLDFEPPLLGCVVSQGNHSFSLLRKSRECVINIPTAELAAQVVGCGNTTGAKVDKFARFGLTPKPARTVAVPLVDECFANLECRVVDTRGVNKYNWFVLEVTHAWVDPKVKAPDTLHHRGFGRFMVAGAERTLPSRMK</sequence>
<dbReference type="SMART" id="SM00903">
    <property type="entry name" value="Flavin_Reduct"/>
    <property type="match status" value="1"/>
</dbReference>
<dbReference type="AlphaFoldDB" id="A0A091B8Y9"/>
<dbReference type="PANTHER" id="PTHR43567">
    <property type="entry name" value="FLAVOREDOXIN-RELATED-RELATED"/>
    <property type="match status" value="1"/>
</dbReference>
<dbReference type="EMBL" id="AVCH01000153">
    <property type="protein sequence ID" value="KFN48211.1"/>
    <property type="molecule type" value="Genomic_DNA"/>
</dbReference>
<keyword evidence="6" id="KW-1185">Reference proteome</keyword>
<evidence type="ECO:0000313" key="6">
    <source>
        <dbReference type="Proteomes" id="UP000029392"/>
    </source>
</evidence>
<dbReference type="STRING" id="1384054.N790_06810"/>
<name>A0A091B8Y9_9GAMM</name>
<dbReference type="InterPro" id="IPR012349">
    <property type="entry name" value="Split_barrel_FMN-bd"/>
</dbReference>
<evidence type="ECO:0000256" key="1">
    <source>
        <dbReference type="ARBA" id="ARBA00001917"/>
    </source>
</evidence>
<proteinExistence type="inferred from homology"/>
<gene>
    <name evidence="5" type="ORF">N790_06810</name>
</gene>
<accession>A0A091B8Y9</accession>
<evidence type="ECO:0000259" key="4">
    <source>
        <dbReference type="SMART" id="SM00903"/>
    </source>
</evidence>
<dbReference type="Gene3D" id="2.30.110.10">
    <property type="entry name" value="Electron Transport, Fmn-binding Protein, Chain A"/>
    <property type="match status" value="1"/>
</dbReference>
<dbReference type="InterPro" id="IPR052174">
    <property type="entry name" value="Flavoredoxin"/>
</dbReference>
<comment type="caution">
    <text evidence="5">The sequence shown here is derived from an EMBL/GenBank/DDBJ whole genome shotgun (WGS) entry which is preliminary data.</text>
</comment>
<dbReference type="OrthoDB" id="9792436at2"/>
<dbReference type="Proteomes" id="UP000029392">
    <property type="component" value="Unassembled WGS sequence"/>
</dbReference>
<dbReference type="PANTHER" id="PTHR43567:SF1">
    <property type="entry name" value="FLAVOREDOXIN"/>
    <property type="match status" value="1"/>
</dbReference>
<protein>
    <recommendedName>
        <fullName evidence="4">Flavin reductase like domain-containing protein</fullName>
    </recommendedName>
</protein>
<dbReference type="SUPFAM" id="SSF50475">
    <property type="entry name" value="FMN-binding split barrel"/>
    <property type="match status" value="1"/>
</dbReference>
<organism evidence="5 6">
    <name type="scientific">Arenimonas malthae CC-JY-1</name>
    <dbReference type="NCBI Taxonomy" id="1384054"/>
    <lineage>
        <taxon>Bacteria</taxon>
        <taxon>Pseudomonadati</taxon>
        <taxon>Pseudomonadota</taxon>
        <taxon>Gammaproteobacteria</taxon>
        <taxon>Lysobacterales</taxon>
        <taxon>Lysobacteraceae</taxon>
        <taxon>Arenimonas</taxon>
    </lineage>
</organism>
<dbReference type="InterPro" id="IPR002563">
    <property type="entry name" value="Flavin_Rdtase-like_dom"/>
</dbReference>
<reference evidence="5 6" key="1">
    <citation type="submission" date="2013-09" db="EMBL/GenBank/DDBJ databases">
        <title>Genome sequencing of Arenimonas malthae.</title>
        <authorList>
            <person name="Chen F."/>
            <person name="Wang G."/>
        </authorList>
    </citation>
    <scope>NUCLEOTIDE SEQUENCE [LARGE SCALE GENOMIC DNA]</scope>
    <source>
        <strain evidence="5 6">CC-JY-1</strain>
    </source>
</reference>
<comment type="cofactor">
    <cofactor evidence="1">
        <name>FMN</name>
        <dbReference type="ChEBI" id="CHEBI:58210"/>
    </cofactor>
</comment>
<dbReference type="eggNOG" id="COG1853">
    <property type="taxonomic scope" value="Bacteria"/>
</dbReference>
<evidence type="ECO:0000313" key="5">
    <source>
        <dbReference type="EMBL" id="KFN48211.1"/>
    </source>
</evidence>
<dbReference type="PATRIC" id="fig|1384054.3.peg.1377"/>
<evidence type="ECO:0000256" key="3">
    <source>
        <dbReference type="ARBA" id="ARBA00038054"/>
    </source>
</evidence>
<comment type="similarity">
    <text evidence="3">Belongs to the flavoredoxin family.</text>
</comment>
<dbReference type="GO" id="GO:0016646">
    <property type="term" value="F:oxidoreductase activity, acting on the CH-NH group of donors, NAD or NADP as acceptor"/>
    <property type="evidence" value="ECO:0007669"/>
    <property type="project" value="UniProtKB-ARBA"/>
</dbReference>
<dbReference type="Pfam" id="PF01613">
    <property type="entry name" value="Flavin_Reduct"/>
    <property type="match status" value="1"/>
</dbReference>
<keyword evidence="2" id="KW-0285">Flavoprotein</keyword>